<name>A0ABP0U4E2_9BRYO</name>
<dbReference type="InterPro" id="IPR025150">
    <property type="entry name" value="GH123_cat"/>
</dbReference>
<gene>
    <name evidence="2" type="ORF">CSSPTR1EN2_LOCUS11330</name>
</gene>
<organism evidence="2 3">
    <name type="scientific">Sphagnum troendelagicum</name>
    <dbReference type="NCBI Taxonomy" id="128251"/>
    <lineage>
        <taxon>Eukaryota</taxon>
        <taxon>Viridiplantae</taxon>
        <taxon>Streptophyta</taxon>
        <taxon>Embryophyta</taxon>
        <taxon>Bryophyta</taxon>
        <taxon>Sphagnophytina</taxon>
        <taxon>Sphagnopsida</taxon>
        <taxon>Sphagnales</taxon>
        <taxon>Sphagnaceae</taxon>
        <taxon>Sphagnum</taxon>
    </lineage>
</organism>
<dbReference type="PANTHER" id="PTHR37193:SF1">
    <property type="entry name" value="ALPHA-1,6-MANNOSYL-GLYCOPROTEIN 2-BETA-N-ACETYLGLUCOSAMINYLTRANSFERASE"/>
    <property type="match status" value="1"/>
</dbReference>
<evidence type="ECO:0000313" key="2">
    <source>
        <dbReference type="EMBL" id="CAK9212625.1"/>
    </source>
</evidence>
<dbReference type="PANTHER" id="PTHR37193">
    <property type="entry name" value="ALPHA-1,6-MANNOSYL-GLYCOPROTEIN 2-BETA-N-ACETYLGLUCOSAMINYLTRANSFERASE"/>
    <property type="match status" value="1"/>
</dbReference>
<keyword evidence="3" id="KW-1185">Reference proteome</keyword>
<evidence type="ECO:0000259" key="1">
    <source>
        <dbReference type="Pfam" id="PF13320"/>
    </source>
</evidence>
<evidence type="ECO:0000313" key="3">
    <source>
        <dbReference type="Proteomes" id="UP001497512"/>
    </source>
</evidence>
<dbReference type="Pfam" id="PF13320">
    <property type="entry name" value="GH123_cat"/>
    <property type="match status" value="1"/>
</dbReference>
<accession>A0ABP0U4E2</accession>
<protein>
    <recommendedName>
        <fullName evidence="1">Glycoside hydrolase 123 catalytic domain-containing protein</fullName>
    </recommendedName>
</protein>
<feature type="domain" description="Glycoside hydrolase 123 catalytic" evidence="1">
    <location>
        <begin position="493"/>
        <end position="603"/>
    </location>
</feature>
<dbReference type="EMBL" id="OZ019911">
    <property type="protein sequence ID" value="CAK9212625.1"/>
    <property type="molecule type" value="Genomic_DNA"/>
</dbReference>
<dbReference type="Proteomes" id="UP001497512">
    <property type="component" value="Chromosome 19"/>
</dbReference>
<sequence length="651" mass="72738">MQNNNVEFLGPPPVEGVGGGGTGYGWNDTGLKPSIDFLSANDVSKHPTVDFVHVWCCPSTATVGHQEPPRPLEQISLLAARNEKESVQIALRPKLSWGGGGMAGQVQIQCSDFCSHSGHKLQVGKEVTLRRVVPMLGVPDALVPLEIPMSQIGLLPGETTAVWMSVDVPPTQPPGVYTGEIAITAVKPDADCSAVEKAECQKVEIKRELQSFLMQAEAVINKSPQELIESLHAICEGLQELIQSPPLAANCGETGKMDIDEECKTSLAVRLGVHITVWEFVLPITPSLPAVFGISETVIEDRFRLEHGSKAWYDSLDMHYKWLLQYRLSPFFCRWGENMRVLTYTCPWPADHPKADEYYGDMRLAVYAVPYAPVLSSSETAKEVVRRELEILKTKDHWKKAYFYLWDEPVGLDQYESIRHMAEEITGTAPDARVLTTYYCGPSDSSGALGSFEAFLKVPTFLRPHTQIFCTSEWVLGGREELVGEITKELQPENREEWWTYVCMGPADLHPNLHLGMRGTQQRAVMWRVWKEGGTGFLYWGVNCYEKANCPAAEIRFRQGLPPGDGVLFYPGEVFNPASTLPVASVRLERLLSGMQDFEYLQLYSSMYGRAAALSLLEKTGMYYGPERYTHEHGAIEVMRGEVYRSYRSPT</sequence>
<proteinExistence type="predicted"/>
<reference evidence="2" key="1">
    <citation type="submission" date="2024-02" db="EMBL/GenBank/DDBJ databases">
        <authorList>
            <consortium name="ELIXIR-Norway"/>
            <consortium name="Elixir Norway"/>
        </authorList>
    </citation>
    <scope>NUCLEOTIDE SEQUENCE</scope>
</reference>